<keyword evidence="1" id="KW-0812">Transmembrane</keyword>
<evidence type="ECO:0000313" key="3">
    <source>
        <dbReference type="Proteomes" id="UP000037442"/>
    </source>
</evidence>
<dbReference type="EMBL" id="JNVD01000008">
    <property type="protein sequence ID" value="KOC28277.1"/>
    <property type="molecule type" value="Genomic_DNA"/>
</dbReference>
<protein>
    <submittedName>
        <fullName evidence="2">Uncharacterized protein</fullName>
    </submittedName>
</protein>
<reference evidence="3" key="1">
    <citation type="submission" date="2014-06" db="EMBL/GenBank/DDBJ databases">
        <title>Draft genome sequence of C. testosteroni WDL7.</title>
        <authorList>
            <person name="Wu Y."/>
            <person name="Seshan H."/>
            <person name="Arumugam K."/>
        </authorList>
    </citation>
    <scope>NUCLEOTIDE SEQUENCE [LARGE SCALE GENOMIC DNA]</scope>
    <source>
        <strain evidence="3">WDL7</strain>
    </source>
</reference>
<evidence type="ECO:0000256" key="1">
    <source>
        <dbReference type="SAM" id="Phobius"/>
    </source>
</evidence>
<organism evidence="2 3">
    <name type="scientific">Comamonas testosteroni</name>
    <name type="common">Pseudomonas testosteroni</name>
    <dbReference type="NCBI Taxonomy" id="285"/>
    <lineage>
        <taxon>Bacteria</taxon>
        <taxon>Pseudomonadati</taxon>
        <taxon>Pseudomonadota</taxon>
        <taxon>Betaproteobacteria</taxon>
        <taxon>Burkholderiales</taxon>
        <taxon>Comamonadaceae</taxon>
        <taxon>Comamonas</taxon>
    </lineage>
</organism>
<name>A0A0L7N256_COMTE</name>
<gene>
    <name evidence="2" type="ORF">GL58_23905</name>
</gene>
<feature type="transmembrane region" description="Helical" evidence="1">
    <location>
        <begin position="42"/>
        <end position="59"/>
    </location>
</feature>
<dbReference type="Proteomes" id="UP000037442">
    <property type="component" value="Unassembled WGS sequence"/>
</dbReference>
<proteinExistence type="predicted"/>
<comment type="caution">
    <text evidence="2">The sequence shown here is derived from an EMBL/GenBank/DDBJ whole genome shotgun (WGS) entry which is preliminary data.</text>
</comment>
<evidence type="ECO:0000313" key="2">
    <source>
        <dbReference type="EMBL" id="KOC28277.1"/>
    </source>
</evidence>
<accession>A0A0L7N256</accession>
<dbReference type="AlphaFoldDB" id="A0A0L7N256"/>
<keyword evidence="1" id="KW-1133">Transmembrane helix</keyword>
<keyword evidence="1" id="KW-0472">Membrane</keyword>
<sequence>MIFKVNFKLSRLILPMSIGFKNLGGLILNSIPWILIISVNPVALVLIFLHAVLVLMFCLNQTLKSVPFQYLVLHCLKRKLNSMMKISY</sequence>